<protein>
    <recommendedName>
        <fullName evidence="1">Helix-turn-helix domain-containing protein</fullName>
    </recommendedName>
</protein>
<reference evidence="2 3" key="1">
    <citation type="submission" date="2014-06" db="EMBL/GenBank/DDBJ databases">
        <title>The genome of the endonuclear symbiont Nucleicultrix amoebiphila.</title>
        <authorList>
            <person name="Schulz F."/>
            <person name="Horn M."/>
        </authorList>
    </citation>
    <scope>NUCLEOTIDE SEQUENCE [LARGE SCALE GENOMIC DNA]</scope>
    <source>
        <strain evidence="2 3">FS5</strain>
    </source>
</reference>
<keyword evidence="3" id="KW-1185">Reference proteome</keyword>
<proteinExistence type="predicted"/>
<dbReference type="AlphaFoldDB" id="A0A1W6N4E7"/>
<dbReference type="RefSeq" id="WP_085784249.1">
    <property type="nucleotide sequence ID" value="NZ_CP008743.1"/>
</dbReference>
<name>A0A1W6N4E7_9PROT</name>
<accession>A0A1W6N4E7</accession>
<dbReference type="EMBL" id="CP008743">
    <property type="protein sequence ID" value="ARN84767.1"/>
    <property type="molecule type" value="Genomic_DNA"/>
</dbReference>
<evidence type="ECO:0000313" key="2">
    <source>
        <dbReference type="EMBL" id="ARN84767.1"/>
    </source>
</evidence>
<sequence length="72" mass="8545">METPLLTQEELAKRWNLSTITLSQWRWNGQGPKHVKIGRQSLYRLDDVEQFEELNTRRTTSESVFKTLPAHF</sequence>
<dbReference type="InterPro" id="IPR041657">
    <property type="entry name" value="HTH_17"/>
</dbReference>
<dbReference type="SUPFAM" id="SSF46955">
    <property type="entry name" value="Putative DNA-binding domain"/>
    <property type="match status" value="1"/>
</dbReference>
<dbReference type="Proteomes" id="UP000237351">
    <property type="component" value="Chromosome"/>
</dbReference>
<evidence type="ECO:0000313" key="3">
    <source>
        <dbReference type="Proteomes" id="UP000237351"/>
    </source>
</evidence>
<dbReference type="KEGG" id="naf:GQ61_05055"/>
<evidence type="ECO:0000259" key="1">
    <source>
        <dbReference type="Pfam" id="PF12728"/>
    </source>
</evidence>
<organism evidence="2 3">
    <name type="scientific">Candidatus Nucleicultrix amoebiphila FS5</name>
    <dbReference type="NCBI Taxonomy" id="1414854"/>
    <lineage>
        <taxon>Bacteria</taxon>
        <taxon>Pseudomonadati</taxon>
        <taxon>Pseudomonadota</taxon>
        <taxon>Alphaproteobacteria</taxon>
        <taxon>Holosporales</taxon>
        <taxon>Candidatus Nucleicultricaceae</taxon>
        <taxon>Candidatus Nucleicultrix</taxon>
    </lineage>
</organism>
<dbReference type="OrthoDB" id="9806994at2"/>
<dbReference type="InterPro" id="IPR009061">
    <property type="entry name" value="DNA-bd_dom_put_sf"/>
</dbReference>
<feature type="domain" description="Helix-turn-helix" evidence="1">
    <location>
        <begin position="5"/>
        <end position="51"/>
    </location>
</feature>
<gene>
    <name evidence="2" type="ORF">GQ61_05055</name>
</gene>
<dbReference type="Pfam" id="PF12728">
    <property type="entry name" value="HTH_17"/>
    <property type="match status" value="1"/>
</dbReference>